<dbReference type="PANTHER" id="PTHR43115:SF4">
    <property type="entry name" value="DEHYDROGENASE_REDUCTASE SDR FAMILY MEMBER 11"/>
    <property type="match status" value="1"/>
</dbReference>
<dbReference type="SUPFAM" id="SSF51735">
    <property type="entry name" value="NAD(P)-binding Rossmann-fold domains"/>
    <property type="match status" value="1"/>
</dbReference>
<dbReference type="InterPro" id="IPR020904">
    <property type="entry name" value="Sc_DH/Rdtase_CS"/>
</dbReference>
<sequence>MKQGRLAGKIALVTGASSGIGEAAALALAAEGARVALAARRLPRLADLADRIRRSGGTAEAIAADVADEAQATAMVRHVLDTHGRLDMLLAVAGIGVAAPYADTTTAECRAMVDVNILGFLYPLAAALPAMKRQGSGHVVVVSSGTGRYIHPSTVYSGTKHAVSAMAESLRREVGAAGIRVTCVEPGAVRTQFTAQMRPAVRDAVARRLGAMEQLEGEDVAAAILYAVTQPPRVNVNILTIYPTQQA</sequence>
<dbReference type="InterPro" id="IPR036291">
    <property type="entry name" value="NAD(P)-bd_dom_sf"/>
</dbReference>
<comment type="similarity">
    <text evidence="1 3">Belongs to the short-chain dehydrogenases/reductases (SDR) family.</text>
</comment>
<evidence type="ECO:0000256" key="2">
    <source>
        <dbReference type="ARBA" id="ARBA00023002"/>
    </source>
</evidence>
<dbReference type="Proteomes" id="UP001242480">
    <property type="component" value="Unassembled WGS sequence"/>
</dbReference>
<evidence type="ECO:0000313" key="5">
    <source>
        <dbReference type="Proteomes" id="UP001242480"/>
    </source>
</evidence>
<keyword evidence="2" id="KW-0560">Oxidoreductase</keyword>
<evidence type="ECO:0000313" key="4">
    <source>
        <dbReference type="EMBL" id="MDQ0468585.1"/>
    </source>
</evidence>
<reference evidence="4 5" key="1">
    <citation type="submission" date="2023-07" db="EMBL/GenBank/DDBJ databases">
        <title>Genomic Encyclopedia of Type Strains, Phase IV (KMG-IV): sequencing the most valuable type-strain genomes for metagenomic binning, comparative biology and taxonomic classification.</title>
        <authorList>
            <person name="Goeker M."/>
        </authorList>
    </citation>
    <scope>NUCLEOTIDE SEQUENCE [LARGE SCALE GENOMIC DNA]</scope>
    <source>
        <strain evidence="4 5">DSM 19619</strain>
    </source>
</reference>
<dbReference type="RefSeq" id="WP_307269989.1">
    <property type="nucleotide sequence ID" value="NZ_JAUSVX010000002.1"/>
</dbReference>
<protein>
    <submittedName>
        <fullName evidence="4">NADP-dependent 3-hydroxy acid dehydrogenase YdfG</fullName>
    </submittedName>
</protein>
<dbReference type="PRINTS" id="PR00081">
    <property type="entry name" value="GDHRDH"/>
</dbReference>
<comment type="caution">
    <text evidence="4">The sequence shown here is derived from an EMBL/GenBank/DDBJ whole genome shotgun (WGS) entry which is preliminary data.</text>
</comment>
<evidence type="ECO:0000256" key="3">
    <source>
        <dbReference type="RuleBase" id="RU000363"/>
    </source>
</evidence>
<evidence type="ECO:0000256" key="1">
    <source>
        <dbReference type="ARBA" id="ARBA00006484"/>
    </source>
</evidence>
<dbReference type="PRINTS" id="PR00080">
    <property type="entry name" value="SDRFAMILY"/>
</dbReference>
<accession>A0ABU0J4M5</accession>
<dbReference type="PROSITE" id="PS00061">
    <property type="entry name" value="ADH_SHORT"/>
    <property type="match status" value="1"/>
</dbReference>
<dbReference type="Pfam" id="PF00106">
    <property type="entry name" value="adh_short"/>
    <property type="match status" value="1"/>
</dbReference>
<dbReference type="InterPro" id="IPR002347">
    <property type="entry name" value="SDR_fam"/>
</dbReference>
<name>A0ABU0J4M5_9HYPH</name>
<dbReference type="PANTHER" id="PTHR43115">
    <property type="entry name" value="DEHYDROGENASE/REDUCTASE SDR FAMILY MEMBER 11"/>
    <property type="match status" value="1"/>
</dbReference>
<proteinExistence type="inferred from homology"/>
<organism evidence="4 5">
    <name type="scientific">Labrys wisconsinensis</name>
    <dbReference type="NCBI Taxonomy" id="425677"/>
    <lineage>
        <taxon>Bacteria</taxon>
        <taxon>Pseudomonadati</taxon>
        <taxon>Pseudomonadota</taxon>
        <taxon>Alphaproteobacteria</taxon>
        <taxon>Hyphomicrobiales</taxon>
        <taxon>Xanthobacteraceae</taxon>
        <taxon>Labrys</taxon>
    </lineage>
</organism>
<dbReference type="Gene3D" id="3.40.50.720">
    <property type="entry name" value="NAD(P)-binding Rossmann-like Domain"/>
    <property type="match status" value="1"/>
</dbReference>
<keyword evidence="5" id="KW-1185">Reference proteome</keyword>
<gene>
    <name evidence="4" type="ORF">QO011_001585</name>
</gene>
<dbReference type="EMBL" id="JAUSVX010000002">
    <property type="protein sequence ID" value="MDQ0468585.1"/>
    <property type="molecule type" value="Genomic_DNA"/>
</dbReference>